<sequence>MNTHKKIGKRIDKKMYKKNRRIFMISVIGLLLLITAILIKNDLFKETMGTRSGNFPKKDEEPFEVKLTDKITYLLSKNLNIGEDRISILNVSDIQKDKLVMFLYEDNGKNYEGLCKLSKVENSYNIIATSTKEVDKYAPFTVNVMETKVSLTENYKILGGVINDPNIKSININFDNNTMTNILIGEDKSFFYVIEENEIDILTIEALDNSLKIFYKWYSKEKVI</sequence>
<evidence type="ECO:0000313" key="3">
    <source>
        <dbReference type="Proteomes" id="UP001501047"/>
    </source>
</evidence>
<comment type="caution">
    <text evidence="2">The sequence shown here is derived from an EMBL/GenBank/DDBJ whole genome shotgun (WGS) entry which is preliminary data.</text>
</comment>
<keyword evidence="1" id="KW-1133">Transmembrane helix</keyword>
<gene>
    <name evidence="2" type="ORF">GCM10008908_31900</name>
</gene>
<dbReference type="RefSeq" id="WP_343827490.1">
    <property type="nucleotide sequence ID" value="NZ_BAAACI010000007.1"/>
</dbReference>
<keyword evidence="3" id="KW-1185">Reference proteome</keyword>
<keyword evidence="1" id="KW-0472">Membrane</keyword>
<keyword evidence="1" id="KW-0812">Transmembrane</keyword>
<accession>A0ABN1KVT1</accession>
<feature type="transmembrane region" description="Helical" evidence="1">
    <location>
        <begin position="21"/>
        <end position="39"/>
    </location>
</feature>
<organism evidence="2 3">
    <name type="scientific">Clostridium subterminale</name>
    <dbReference type="NCBI Taxonomy" id="1550"/>
    <lineage>
        <taxon>Bacteria</taxon>
        <taxon>Bacillati</taxon>
        <taxon>Bacillota</taxon>
        <taxon>Clostridia</taxon>
        <taxon>Eubacteriales</taxon>
        <taxon>Clostridiaceae</taxon>
        <taxon>Clostridium</taxon>
    </lineage>
</organism>
<proteinExistence type="predicted"/>
<name>A0ABN1KVT1_CLOSU</name>
<dbReference type="EMBL" id="BAAACI010000007">
    <property type="protein sequence ID" value="GAA0777185.1"/>
    <property type="molecule type" value="Genomic_DNA"/>
</dbReference>
<evidence type="ECO:0000256" key="1">
    <source>
        <dbReference type="SAM" id="Phobius"/>
    </source>
</evidence>
<reference evidence="2 3" key="1">
    <citation type="journal article" date="2019" name="Int. J. Syst. Evol. Microbiol.">
        <title>The Global Catalogue of Microorganisms (GCM) 10K type strain sequencing project: providing services to taxonomists for standard genome sequencing and annotation.</title>
        <authorList>
            <consortium name="The Broad Institute Genomics Platform"/>
            <consortium name="The Broad Institute Genome Sequencing Center for Infectious Disease"/>
            <person name="Wu L."/>
            <person name="Ma J."/>
        </authorList>
    </citation>
    <scope>NUCLEOTIDE SEQUENCE [LARGE SCALE GENOMIC DNA]</scope>
    <source>
        <strain evidence="2 3">JCM 1417</strain>
    </source>
</reference>
<evidence type="ECO:0000313" key="2">
    <source>
        <dbReference type="EMBL" id="GAA0777185.1"/>
    </source>
</evidence>
<protein>
    <submittedName>
        <fullName evidence="2">Uncharacterized protein</fullName>
    </submittedName>
</protein>
<dbReference type="Proteomes" id="UP001501047">
    <property type="component" value="Unassembled WGS sequence"/>
</dbReference>